<evidence type="ECO:0000256" key="1">
    <source>
        <dbReference type="SAM" id="MobiDB-lite"/>
    </source>
</evidence>
<feature type="compositionally biased region" description="Polar residues" evidence="1">
    <location>
        <begin position="282"/>
        <end position="300"/>
    </location>
</feature>
<gene>
    <name evidence="3" type="ORF">MGAL_10B072423</name>
</gene>
<sequence length="1228" mass="140597">MLPYYYYMYVTLNDGRDYPKNVFKLMAGNRQDASYLTNQNSTDPKQQKGTCFLYEDTHGRRHFHDNSHATGATDIENNQYQGPEVPGRIILHHPMADRPHVEHNMPSRQFTGRRRSRDSDATTMSSTTEQQTTTAFILRPMSPLTINTDLDNYPPPHSLNDETKSSSPFYYSHIQGPLKSPGIFVPYTDERKREIIEKAITEALANDELSRQAEISNTFPLQDPPKSKFKRQMSADSNDSNDNRSQVFPSKRHQDSYSTSGIDNTDRYHGIYSTPVPEYSSLPKTSMPASSLDETYRPSETVNPSVRENLVQFIHEELNTPDMRASQQYTRDCSTDNCRNSTTLRRQSISDTINNPHKITESPRKEKVLAAVPEKPYTKNLQWVVSDPNPNSVNDFVPATPTALYSERSTALFSERSSDPFNNTLRSSTSGNSPGKSLGNSRCDEVDQTLCTNDFSKEFNHDSFHRDALPLRTSSTIISGSTVTEKGFVFPPSPTITCPLPFSPRIVQEQFTPKFKSTPKVSRETFPNPVIRRTVESQVYDSPSRSSRNKLPLHSPVKEQWNKLNNKSPSKHIDPLNQLLNQRNNQHSQRYCNQNLHTEYDSERITNSFNSTLSRSTSLSNHTDSFGREKANEYIQNNIQNKIQIQPNNGNCTNSHILKGDVEKELLLDQAVKRLLFRSYSAIELSPSKADIERMRNKVRNMYRSMSSPAEMKEMLKNLLVEERIKEEFFMDNDVFDTSSSPSKLQRHPGLSQCQHGDRNVYRQDDITDARRRLFADAQLPKDNREQQYATIANADLPHLLEMFKPTVISEDDHESADHAQYLMSKSTQSSTRCYQRDIPQTARFSNPEKAHSSFRFPAPSSTVDNRFSERDYDRECNMPGCSHSQPRYERDSNRKRKHGDVEVCVKCEEDEDEVSDKSRCLQSALKKVQHPDGKTCRCANIESAILEMARDAYKKIRRWDSSEYSFDRFNTEATETREQIFDSVKVLCEIKSMCKYGRIIEDIFSGSIIFLFNCPTLLALDDLWEIYLSGKLKEMFNSAFITDELKHKYGASTTRLEVVISQEVYHRARSELLIREIKSPKLNTTLSKSDTEIASVCSSSKENYIRDTSPRKKVKPSALAIIHMRSQSAPSVNQSPSPSPSWISQLSNSPFSKERKFSFSNTGELSPRKVFQEINTGSPTLKKVFDFDVNITSKLSPKRKTFGDMMPWENQNVQQETSISKRKSIRD</sequence>
<proteinExistence type="predicted"/>
<feature type="region of interest" description="Disordered" evidence="1">
    <location>
        <begin position="1127"/>
        <end position="1148"/>
    </location>
</feature>
<dbReference type="AlphaFoldDB" id="A0A8B6GTZ8"/>
<reference evidence="3" key="1">
    <citation type="submission" date="2018-11" db="EMBL/GenBank/DDBJ databases">
        <authorList>
            <person name="Alioto T."/>
            <person name="Alioto T."/>
        </authorList>
    </citation>
    <scope>NUCLEOTIDE SEQUENCE</scope>
</reference>
<dbReference type="Pfam" id="PF20694">
    <property type="entry name" value="TRADD-like_N"/>
    <property type="match status" value="1"/>
</dbReference>
<dbReference type="Proteomes" id="UP000596742">
    <property type="component" value="Unassembled WGS sequence"/>
</dbReference>
<dbReference type="EMBL" id="UYJE01009010">
    <property type="protein sequence ID" value="VDI69189.1"/>
    <property type="molecule type" value="Genomic_DNA"/>
</dbReference>
<feature type="compositionally biased region" description="Polar residues" evidence="1">
    <location>
        <begin position="419"/>
        <end position="440"/>
    </location>
</feature>
<evidence type="ECO:0000259" key="2">
    <source>
        <dbReference type="Pfam" id="PF20694"/>
    </source>
</evidence>
<feature type="compositionally biased region" description="Low complexity" evidence="1">
    <location>
        <begin position="122"/>
        <end position="134"/>
    </location>
</feature>
<comment type="caution">
    <text evidence="3">The sequence shown here is derived from an EMBL/GenBank/DDBJ whole genome shotgun (WGS) entry which is preliminary data.</text>
</comment>
<name>A0A8B6GTZ8_MYTGA</name>
<feature type="compositionally biased region" description="Polar residues" evidence="1">
    <location>
        <begin position="1210"/>
        <end position="1219"/>
    </location>
</feature>
<feature type="region of interest" description="Disordered" evidence="1">
    <location>
        <begin position="216"/>
        <end position="300"/>
    </location>
</feature>
<organism evidence="3 4">
    <name type="scientific">Mytilus galloprovincialis</name>
    <name type="common">Mediterranean mussel</name>
    <dbReference type="NCBI Taxonomy" id="29158"/>
    <lineage>
        <taxon>Eukaryota</taxon>
        <taxon>Metazoa</taxon>
        <taxon>Spiralia</taxon>
        <taxon>Lophotrochozoa</taxon>
        <taxon>Mollusca</taxon>
        <taxon>Bivalvia</taxon>
        <taxon>Autobranchia</taxon>
        <taxon>Pteriomorphia</taxon>
        <taxon>Mytilida</taxon>
        <taxon>Mytiloidea</taxon>
        <taxon>Mytilidae</taxon>
        <taxon>Mytilinae</taxon>
        <taxon>Mytilus</taxon>
    </lineage>
</organism>
<keyword evidence="4" id="KW-1185">Reference proteome</keyword>
<feature type="region of interest" description="Disordered" evidence="1">
    <location>
        <begin position="99"/>
        <end position="166"/>
    </location>
</feature>
<dbReference type="OrthoDB" id="6162777at2759"/>
<feature type="region of interest" description="Disordered" evidence="1">
    <location>
        <begin position="1203"/>
        <end position="1228"/>
    </location>
</feature>
<accession>A0A8B6GTZ8</accession>
<dbReference type="InterPro" id="IPR049341">
    <property type="entry name" value="TRADD-like_N"/>
</dbReference>
<feature type="domain" description="TRADD-like N-terminal" evidence="2">
    <location>
        <begin position="998"/>
        <end position="1045"/>
    </location>
</feature>
<protein>
    <recommendedName>
        <fullName evidence="2">TRADD-like N-terminal domain-containing protein</fullName>
    </recommendedName>
</protein>
<evidence type="ECO:0000313" key="3">
    <source>
        <dbReference type="EMBL" id="VDI69189.1"/>
    </source>
</evidence>
<feature type="region of interest" description="Disordered" evidence="1">
    <location>
        <begin position="876"/>
        <end position="895"/>
    </location>
</feature>
<feature type="region of interest" description="Disordered" evidence="1">
    <location>
        <begin position="416"/>
        <end position="442"/>
    </location>
</feature>
<evidence type="ECO:0000313" key="4">
    <source>
        <dbReference type="Proteomes" id="UP000596742"/>
    </source>
</evidence>